<evidence type="ECO:0000256" key="9">
    <source>
        <dbReference type="RuleBase" id="RU362081"/>
    </source>
</evidence>
<dbReference type="Gene3D" id="3.40.1110.10">
    <property type="entry name" value="Calcium-transporting ATPase, cytoplasmic domain N"/>
    <property type="match status" value="1"/>
</dbReference>
<dbReference type="GO" id="GO:0046872">
    <property type="term" value="F:metal ion binding"/>
    <property type="evidence" value="ECO:0007669"/>
    <property type="project" value="UniProtKB-KW"/>
</dbReference>
<dbReference type="EMBL" id="FUKI01000141">
    <property type="protein sequence ID" value="SJM95054.1"/>
    <property type="molecule type" value="Genomic_DNA"/>
</dbReference>
<reference evidence="12" key="1">
    <citation type="submission" date="2017-02" db="EMBL/GenBank/DDBJ databases">
        <authorList>
            <person name="Daims H."/>
        </authorList>
    </citation>
    <scope>NUCLEOTIDE SEQUENCE [LARGE SCALE GENOMIC DNA]</scope>
</reference>
<comment type="catalytic activity">
    <reaction evidence="8">
        <text>Zn(2+)(in) + ATP + H2O = Zn(2+)(out) + ADP + phosphate + H(+)</text>
        <dbReference type="Rhea" id="RHEA:20621"/>
        <dbReference type="ChEBI" id="CHEBI:15377"/>
        <dbReference type="ChEBI" id="CHEBI:15378"/>
        <dbReference type="ChEBI" id="CHEBI:29105"/>
        <dbReference type="ChEBI" id="CHEBI:30616"/>
        <dbReference type="ChEBI" id="CHEBI:43474"/>
        <dbReference type="ChEBI" id="CHEBI:456216"/>
        <dbReference type="EC" id="7.2.2.12"/>
    </reaction>
</comment>
<evidence type="ECO:0000259" key="10">
    <source>
        <dbReference type="Pfam" id="PF00122"/>
    </source>
</evidence>
<dbReference type="EC" id="7.2.2.12" evidence="7"/>
<keyword evidence="3 9" id="KW-0812">Transmembrane</keyword>
<dbReference type="InterPro" id="IPR018303">
    <property type="entry name" value="ATPase_P-typ_P_site"/>
</dbReference>
<keyword evidence="9" id="KW-0479">Metal-binding</keyword>
<evidence type="ECO:0000313" key="12">
    <source>
        <dbReference type="Proteomes" id="UP000195667"/>
    </source>
</evidence>
<dbReference type="InterPro" id="IPR023299">
    <property type="entry name" value="ATPase_P-typ_cyto_dom_N"/>
</dbReference>
<dbReference type="NCBIfam" id="TIGR01525">
    <property type="entry name" value="ATPase-IB_hvy"/>
    <property type="match status" value="1"/>
</dbReference>
<evidence type="ECO:0000256" key="8">
    <source>
        <dbReference type="ARBA" id="ARBA00047308"/>
    </source>
</evidence>
<keyword evidence="11" id="KW-0378">Hydrolase</keyword>
<dbReference type="InterPro" id="IPR001757">
    <property type="entry name" value="P_typ_ATPase"/>
</dbReference>
<protein>
    <recommendedName>
        <fullName evidence="7">P-type Zn(2+) transporter</fullName>
        <ecNumber evidence="7">7.2.2.12</ecNumber>
    </recommendedName>
</protein>
<dbReference type="GO" id="GO:0005886">
    <property type="term" value="C:plasma membrane"/>
    <property type="evidence" value="ECO:0007669"/>
    <property type="project" value="UniProtKB-SubCell"/>
</dbReference>
<name>A0A1R4HFP4_9GAMM</name>
<dbReference type="Pfam" id="PF00702">
    <property type="entry name" value="Hydrolase"/>
    <property type="match status" value="1"/>
</dbReference>
<feature type="transmembrane region" description="Helical" evidence="9">
    <location>
        <begin position="620"/>
        <end position="640"/>
    </location>
</feature>
<dbReference type="Pfam" id="PF00122">
    <property type="entry name" value="E1-E2_ATPase"/>
    <property type="match status" value="1"/>
</dbReference>
<dbReference type="InterPro" id="IPR023214">
    <property type="entry name" value="HAD_sf"/>
</dbReference>
<dbReference type="InterPro" id="IPR051014">
    <property type="entry name" value="Cation_Transport_ATPase_IB"/>
</dbReference>
<evidence type="ECO:0000256" key="2">
    <source>
        <dbReference type="ARBA" id="ARBA00006024"/>
    </source>
</evidence>
<dbReference type="SFLD" id="SFLDG00002">
    <property type="entry name" value="C1.7:_P-type_atpase_like"/>
    <property type="match status" value="1"/>
</dbReference>
<keyword evidence="4" id="KW-1278">Translocase</keyword>
<dbReference type="Gene3D" id="2.70.150.10">
    <property type="entry name" value="Calcium-transporting ATPase, cytoplasmic transduction domain A"/>
    <property type="match status" value="1"/>
</dbReference>
<dbReference type="NCBIfam" id="TIGR01494">
    <property type="entry name" value="ATPase_P-type"/>
    <property type="match status" value="1"/>
</dbReference>
<evidence type="ECO:0000256" key="4">
    <source>
        <dbReference type="ARBA" id="ARBA00022967"/>
    </source>
</evidence>
<dbReference type="SFLD" id="SFLDF00027">
    <property type="entry name" value="p-type_atpase"/>
    <property type="match status" value="1"/>
</dbReference>
<dbReference type="PANTHER" id="PTHR48085:SF5">
    <property type="entry name" value="CADMIUM_ZINC-TRANSPORTING ATPASE HMA4-RELATED"/>
    <property type="match status" value="1"/>
</dbReference>
<comment type="similarity">
    <text evidence="2 9">Belongs to the cation transport ATPase (P-type) (TC 3.A.3) family. Type IB subfamily.</text>
</comment>
<evidence type="ECO:0000256" key="1">
    <source>
        <dbReference type="ARBA" id="ARBA00004370"/>
    </source>
</evidence>
<dbReference type="InterPro" id="IPR059000">
    <property type="entry name" value="ATPase_P-type_domA"/>
</dbReference>
<keyword evidence="5 9" id="KW-1133">Transmembrane helix</keyword>
<sequence>MLIEIMGVTGLGLYAKNRLKKKTLLNQLTAQPRIIPFTGSVRNQQIREFSENTIDQKSPAQKLADRNMAVSLSSMGLATVGKLIYPPLLLLSLPGILYVTQFAVVPSYESMVKKKKLTVDFLYTLTNIFLVLNNHLFFASFSIFLYSLNRSLLAKISNDSKKSIIDVFKQQPSFIWVVYEGVEREIAFEDLKTGDTVVVSAGSTIPVDGIISEGTASVDQHILTGEFQPVEKGEGMEVFALTLVLSGKIYIHAHKTGHDTTAAQIASILNNTLSTKTDIQLWSSEFSDKTVLPTLLLSGMMLPFIGSIGAMVIVNSHFRYKASIASTIGVMNHLNAASHNGILIKNGHTFEVLKTVDTVVFDKTGTLTEEQPRVASVHACSGYLEQEVLRFAAAAETKQSHPIAKAILQQAADWQLLLPDVDETAYKLGYGLTVGIEGHIVRVGSVRFLEQEGVSIPESVRQLQADSHDVGSPMVAVALDAVAIGAIALEAAIRPGTKELIGELRERGITSMYIISGDHEAPTRKLAHELGIDHYFAETLPEQKAERVAQLQAEGKVVCYIGDGINDAIALKQADVSVSIRGASTVATDAAQIVLMDKTLNQLPYLFDIGQQFGSNMKKVVAAVIIPSVMTAGGAIFLHFGLLQSLILPQIGLLAGVAMAMNPAVRHSKKSQKRVSNTKNAQ</sequence>
<dbReference type="Proteomes" id="UP000195667">
    <property type="component" value="Unassembled WGS sequence"/>
</dbReference>
<gene>
    <name evidence="11" type="primary">ctpV</name>
    <name evidence="11" type="ORF">CRENPOLYSF1_630004</name>
</gene>
<accession>A0A1R4HFP4</accession>
<feature type="domain" description="P-type ATPase A" evidence="10">
    <location>
        <begin position="172"/>
        <end position="268"/>
    </location>
</feature>
<dbReference type="Gene3D" id="3.40.50.1000">
    <property type="entry name" value="HAD superfamily/HAD-like"/>
    <property type="match status" value="1"/>
</dbReference>
<dbReference type="PRINTS" id="PR00119">
    <property type="entry name" value="CATATPASE"/>
</dbReference>
<evidence type="ECO:0000313" key="11">
    <source>
        <dbReference type="EMBL" id="SJM95054.1"/>
    </source>
</evidence>
<dbReference type="AlphaFoldDB" id="A0A1R4HFP4"/>
<keyword evidence="9" id="KW-0067">ATP-binding</keyword>
<dbReference type="PANTHER" id="PTHR48085">
    <property type="entry name" value="CADMIUM/ZINC-TRANSPORTING ATPASE HMA2-RELATED"/>
    <property type="match status" value="1"/>
</dbReference>
<feature type="transmembrane region" description="Helical" evidence="9">
    <location>
        <begin position="291"/>
        <end position="314"/>
    </location>
</feature>
<dbReference type="SFLD" id="SFLDS00003">
    <property type="entry name" value="Haloacid_Dehalogenase"/>
    <property type="match status" value="1"/>
</dbReference>
<organism evidence="11 12">
    <name type="scientific">Crenothrix polyspora</name>
    <dbReference type="NCBI Taxonomy" id="360316"/>
    <lineage>
        <taxon>Bacteria</taxon>
        <taxon>Pseudomonadati</taxon>
        <taxon>Pseudomonadota</taxon>
        <taxon>Gammaproteobacteria</taxon>
        <taxon>Methylococcales</taxon>
        <taxon>Crenotrichaceae</taxon>
        <taxon>Crenothrix</taxon>
    </lineage>
</organism>
<dbReference type="GO" id="GO:0016887">
    <property type="term" value="F:ATP hydrolysis activity"/>
    <property type="evidence" value="ECO:0007669"/>
    <property type="project" value="InterPro"/>
</dbReference>
<dbReference type="SUPFAM" id="SSF56784">
    <property type="entry name" value="HAD-like"/>
    <property type="match status" value="1"/>
</dbReference>
<feature type="transmembrane region" description="Helical" evidence="9">
    <location>
        <begin position="121"/>
        <end position="146"/>
    </location>
</feature>
<comment type="subcellular location">
    <subcellularLocation>
        <location evidence="9">Cell membrane</location>
    </subcellularLocation>
    <subcellularLocation>
        <location evidence="1">Membrane</location>
    </subcellularLocation>
</comment>
<feature type="transmembrane region" description="Helical" evidence="9">
    <location>
        <begin position="83"/>
        <end position="100"/>
    </location>
</feature>
<keyword evidence="6 9" id="KW-0472">Membrane</keyword>
<evidence type="ECO:0000256" key="7">
    <source>
        <dbReference type="ARBA" id="ARBA00039097"/>
    </source>
</evidence>
<dbReference type="RefSeq" id="WP_087144615.1">
    <property type="nucleotide sequence ID" value="NZ_FUKI01000141.1"/>
</dbReference>
<dbReference type="InterPro" id="IPR027256">
    <property type="entry name" value="P-typ_ATPase_IB"/>
</dbReference>
<keyword evidence="9" id="KW-1003">Cell membrane</keyword>
<dbReference type="InterPro" id="IPR044492">
    <property type="entry name" value="P_typ_ATPase_HD_dom"/>
</dbReference>
<dbReference type="InterPro" id="IPR036412">
    <property type="entry name" value="HAD-like_sf"/>
</dbReference>
<keyword evidence="9" id="KW-0547">Nucleotide-binding</keyword>
<keyword evidence="12" id="KW-1185">Reference proteome</keyword>
<feature type="transmembrane region" description="Helical" evidence="9">
    <location>
        <begin position="646"/>
        <end position="665"/>
    </location>
</feature>
<dbReference type="PROSITE" id="PS00154">
    <property type="entry name" value="ATPASE_E1_E2"/>
    <property type="match status" value="1"/>
</dbReference>
<evidence type="ECO:0000256" key="5">
    <source>
        <dbReference type="ARBA" id="ARBA00022989"/>
    </source>
</evidence>
<dbReference type="GO" id="GO:0005524">
    <property type="term" value="F:ATP binding"/>
    <property type="evidence" value="ECO:0007669"/>
    <property type="project" value="UniProtKB-UniRule"/>
</dbReference>
<dbReference type="SUPFAM" id="SSF81653">
    <property type="entry name" value="Calcium ATPase, transduction domain A"/>
    <property type="match status" value="1"/>
</dbReference>
<dbReference type="OrthoDB" id="9814270at2"/>
<dbReference type="GO" id="GO:0016463">
    <property type="term" value="F:P-type zinc transporter activity"/>
    <property type="evidence" value="ECO:0007669"/>
    <property type="project" value="UniProtKB-EC"/>
</dbReference>
<evidence type="ECO:0000256" key="3">
    <source>
        <dbReference type="ARBA" id="ARBA00022692"/>
    </source>
</evidence>
<evidence type="ECO:0000256" key="6">
    <source>
        <dbReference type="ARBA" id="ARBA00023136"/>
    </source>
</evidence>
<proteinExistence type="inferred from homology"/>
<dbReference type="InterPro" id="IPR008250">
    <property type="entry name" value="ATPase_P-typ_transduc_dom_A_sf"/>
</dbReference>